<gene>
    <name evidence="2" type="ORF">SAMN04489758_101178</name>
</gene>
<accession>A0A1I0BNH9</accession>
<feature type="compositionally biased region" description="Basic and acidic residues" evidence="1">
    <location>
        <begin position="204"/>
        <end position="222"/>
    </location>
</feature>
<reference evidence="3" key="1">
    <citation type="submission" date="2016-10" db="EMBL/GenBank/DDBJ databases">
        <authorList>
            <person name="Varghese N."/>
            <person name="Submissions S."/>
        </authorList>
    </citation>
    <scope>NUCLEOTIDE SEQUENCE [LARGE SCALE GENOMIC DNA]</scope>
    <source>
        <strain evidence="3">DSM 1551</strain>
    </source>
</reference>
<keyword evidence="3" id="KW-1185">Reference proteome</keyword>
<name>A0A1I0BNH9_9FIRM</name>
<feature type="compositionally biased region" description="Low complexity" evidence="1">
    <location>
        <begin position="189"/>
        <end position="203"/>
    </location>
</feature>
<organism evidence="2 3">
    <name type="scientific">Thomasclavelia cocleata</name>
    <dbReference type="NCBI Taxonomy" id="69824"/>
    <lineage>
        <taxon>Bacteria</taxon>
        <taxon>Bacillati</taxon>
        <taxon>Bacillota</taxon>
        <taxon>Erysipelotrichia</taxon>
        <taxon>Erysipelotrichales</taxon>
        <taxon>Coprobacillaceae</taxon>
        <taxon>Thomasclavelia</taxon>
    </lineage>
</organism>
<protein>
    <recommendedName>
        <fullName evidence="4">BppU N-terminal domain-containing protein</fullName>
    </recommendedName>
</protein>
<evidence type="ECO:0000313" key="3">
    <source>
        <dbReference type="Proteomes" id="UP000198558"/>
    </source>
</evidence>
<feature type="compositionally biased region" description="Basic and acidic residues" evidence="1">
    <location>
        <begin position="232"/>
        <end position="263"/>
    </location>
</feature>
<evidence type="ECO:0000256" key="1">
    <source>
        <dbReference type="SAM" id="MobiDB-lite"/>
    </source>
</evidence>
<dbReference type="AlphaFoldDB" id="A0A1I0BNH9"/>
<feature type="region of interest" description="Disordered" evidence="1">
    <location>
        <begin position="175"/>
        <end position="263"/>
    </location>
</feature>
<dbReference type="GeneID" id="78287221"/>
<sequence>MKIVQHGNNLFADFKNIPSQYSGNIEIEFEKDPSFDDLYIITPVVGYINNGQAIAHPRGLNNNIFTIPPNAFESNGYINIAFSLYKENKVVNTNQLSFRVNKSTGGNILPEDDLLWQEAVTSIVEEYIDKYLRDDLNELIEQAKQHQEIVTEQKNKVDELLRLVEEQTETLLQLEHEVSQNEAVRQNAESNRNSNENTRNSNESTREQNEDTRESNEEERVSGENTRNSNENTRKANETKRISNENTRKTNENERINSENERKAATTTAINNCNSIHSTLTTKLNNGEFTPNFTIGTVSQGSAAVFLVGDKNNPVLNFVLPTAFGLEDYYDKTEINGLLNNKLNINGGTLTGELRLNSGLHFNNGNVYLKNNSTQFYWISSSGTTYRLFNNLSNKFNLGNNSNQMCLYSSGIPKCKIGNNSNEYDIMTSMGGILSDGAKIKGKISNLEYELIGAESFQENNTTQNYPFVVIGDGSIKVGIKSSSVPYWISSNNGLRRLALEDEVPNISTVEFNFDVNYDYASFSKPLPIGFDVTNTIILSISVHDISMGRTRLISQEEARIYIESNDELNLDWIDTTVKSSFKVTVVLMNTGAPPIPVTV</sequence>
<proteinExistence type="predicted"/>
<dbReference type="Proteomes" id="UP000198558">
    <property type="component" value="Unassembled WGS sequence"/>
</dbReference>
<evidence type="ECO:0008006" key="4">
    <source>
        <dbReference type="Google" id="ProtNLM"/>
    </source>
</evidence>
<dbReference type="EMBL" id="FOIN01000001">
    <property type="protein sequence ID" value="SET07863.1"/>
    <property type="molecule type" value="Genomic_DNA"/>
</dbReference>
<evidence type="ECO:0000313" key="2">
    <source>
        <dbReference type="EMBL" id="SET07863.1"/>
    </source>
</evidence>
<dbReference type="RefSeq" id="WP_092351529.1">
    <property type="nucleotide sequence ID" value="NZ_FOIN01000001.1"/>
</dbReference>